<dbReference type="SMART" id="SM00209">
    <property type="entry name" value="TSP1"/>
    <property type="match status" value="5"/>
</dbReference>
<dbReference type="FunFam" id="2.60.40.2130:FF:000002">
    <property type="entry name" value="Putative Spondin-1"/>
    <property type="match status" value="1"/>
</dbReference>
<dbReference type="Pfam" id="PF06468">
    <property type="entry name" value="Spond_N"/>
    <property type="match status" value="1"/>
</dbReference>
<evidence type="ECO:0000256" key="10">
    <source>
        <dbReference type="ARBA" id="ARBA00023180"/>
    </source>
</evidence>
<feature type="chain" id="PRO_5007582240" description="Spondin-1" evidence="12">
    <location>
        <begin position="24"/>
        <end position="953"/>
    </location>
</feature>
<dbReference type="SMART" id="SM00131">
    <property type="entry name" value="KU"/>
    <property type="match status" value="1"/>
</dbReference>
<keyword evidence="17" id="KW-1185">Reference proteome</keyword>
<dbReference type="Pfam" id="PF00090">
    <property type="entry name" value="TSP_1"/>
    <property type="match status" value="3"/>
</dbReference>
<evidence type="ECO:0000259" key="15">
    <source>
        <dbReference type="PROSITE" id="PS51020"/>
    </source>
</evidence>
<keyword evidence="4" id="KW-0272">Extracellular matrix</keyword>
<dbReference type="InterPro" id="IPR009465">
    <property type="entry name" value="Spondin_N"/>
</dbReference>
<dbReference type="AlphaFoldDB" id="A0A151IMT0"/>
<accession>A0A151IMT0</accession>
<dbReference type="GO" id="GO:0046872">
    <property type="term" value="F:metal ion binding"/>
    <property type="evidence" value="ECO:0007669"/>
    <property type="project" value="UniProtKB-KW"/>
</dbReference>
<feature type="domain" description="BPTI/Kunitz inhibitor" evidence="13">
    <location>
        <begin position="685"/>
        <end position="735"/>
    </location>
</feature>
<comment type="subcellular location">
    <subcellularLocation>
        <location evidence="1">Secreted</location>
        <location evidence="1">Extracellular space</location>
        <location evidence="1">Extracellular matrix</location>
    </subcellularLocation>
</comment>
<dbReference type="PANTHER" id="PTHR11311:SF16">
    <property type="entry name" value="SPONDIN-1"/>
    <property type="match status" value="1"/>
</dbReference>
<dbReference type="Pfam" id="PF02014">
    <property type="entry name" value="Reeler"/>
    <property type="match status" value="1"/>
</dbReference>
<dbReference type="InterPro" id="IPR036880">
    <property type="entry name" value="Kunitz_BPTI_sf"/>
</dbReference>
<dbReference type="Gene3D" id="2.60.40.2130">
    <property type="entry name" value="F-spondin domain"/>
    <property type="match status" value="1"/>
</dbReference>
<evidence type="ECO:0000259" key="14">
    <source>
        <dbReference type="PROSITE" id="PS51019"/>
    </source>
</evidence>
<dbReference type="Proteomes" id="UP000078542">
    <property type="component" value="Unassembled WGS sequence"/>
</dbReference>
<dbReference type="PANTHER" id="PTHR11311">
    <property type="entry name" value="SPONDIN"/>
    <property type="match status" value="1"/>
</dbReference>
<dbReference type="CDD" id="cd00109">
    <property type="entry name" value="Kunitz-type"/>
    <property type="match status" value="1"/>
</dbReference>
<dbReference type="PROSITE" id="PS51020">
    <property type="entry name" value="SPONDIN"/>
    <property type="match status" value="1"/>
</dbReference>
<keyword evidence="10" id="KW-0325">Glycoprotein</keyword>
<dbReference type="Gene3D" id="2.20.100.10">
    <property type="entry name" value="Thrombospondin type-1 (TSP1) repeat"/>
    <property type="match status" value="5"/>
</dbReference>
<dbReference type="GO" id="GO:0031012">
    <property type="term" value="C:extracellular matrix"/>
    <property type="evidence" value="ECO:0007669"/>
    <property type="project" value="TreeGrafter"/>
</dbReference>
<evidence type="ECO:0000256" key="5">
    <source>
        <dbReference type="ARBA" id="ARBA00022723"/>
    </source>
</evidence>
<protein>
    <recommendedName>
        <fullName evidence="2">Spondin-1</fullName>
    </recommendedName>
    <alternativeName>
        <fullName evidence="11">F-spondin</fullName>
    </alternativeName>
</protein>
<evidence type="ECO:0000256" key="12">
    <source>
        <dbReference type="SAM" id="SignalP"/>
    </source>
</evidence>
<dbReference type="InterPro" id="IPR044004">
    <property type="entry name" value="TSP1_spondin_dom"/>
</dbReference>
<dbReference type="InterPro" id="IPR036383">
    <property type="entry name" value="TSP1_rpt_sf"/>
</dbReference>
<keyword evidence="5" id="KW-0479">Metal-binding</keyword>
<dbReference type="PROSITE" id="PS50279">
    <property type="entry name" value="BPTI_KUNITZ_2"/>
    <property type="match status" value="1"/>
</dbReference>
<dbReference type="InterPro" id="IPR042307">
    <property type="entry name" value="Reeler_sf"/>
</dbReference>
<dbReference type="InterPro" id="IPR020901">
    <property type="entry name" value="Prtase_inh_Kunz-CS"/>
</dbReference>
<dbReference type="NCBIfam" id="NF038123">
    <property type="entry name" value="NF038123_dom"/>
    <property type="match status" value="1"/>
</dbReference>
<dbReference type="PROSITE" id="PS50092">
    <property type="entry name" value="TSP1"/>
    <property type="match status" value="5"/>
</dbReference>
<evidence type="ECO:0000256" key="7">
    <source>
        <dbReference type="ARBA" id="ARBA00022737"/>
    </source>
</evidence>
<evidence type="ECO:0000256" key="9">
    <source>
        <dbReference type="ARBA" id="ARBA00023157"/>
    </source>
</evidence>
<evidence type="ECO:0000259" key="13">
    <source>
        <dbReference type="PROSITE" id="PS50279"/>
    </source>
</evidence>
<keyword evidence="8" id="KW-0130">Cell adhesion</keyword>
<dbReference type="Pfam" id="PF19028">
    <property type="entry name" value="TSP1_spondin"/>
    <property type="match status" value="2"/>
</dbReference>
<dbReference type="PRINTS" id="PR00759">
    <property type="entry name" value="BASICPTASE"/>
</dbReference>
<dbReference type="InterPro" id="IPR051418">
    <property type="entry name" value="Spondin/Thrombospondin_T1"/>
</dbReference>
<feature type="domain" description="Spondin" evidence="15">
    <location>
        <begin position="184"/>
        <end position="374"/>
    </location>
</feature>
<keyword evidence="9" id="KW-1015">Disulfide bond</keyword>
<evidence type="ECO:0000256" key="11">
    <source>
        <dbReference type="ARBA" id="ARBA00030964"/>
    </source>
</evidence>
<evidence type="ECO:0000256" key="6">
    <source>
        <dbReference type="ARBA" id="ARBA00022729"/>
    </source>
</evidence>
<sequence length="953" mass="109076">MYNTRIVYHGILLLLAAVTSTDSTKCSRIIEGTTAPRSIALGKYHFFLTLFNRTDIVYAYMPNTRYNVVLQADSSEQMHRKFTRFLISAEAETANDTVDVGIFDLQDDAITKFADNCANAVVETSMMQKEKVSIVWTSPAEGSGCILLRATVLETVDTWYMDDSNLILNICQDSKAEADDQGPVLEECCACDEAKFEVTFEGLWSRNTHPKDFPSKGWLIRFSDVIGASHTGPYRFWSYNSMASDGLRQVAEFGATRKLESELKAQSEHIRTIIKARGISYPNVTGKTFAVFRVDKKHHLMSLVSMIDPSPDWFVGVSGLELCLPNCSWVEHKQLNLYPYDAGTDDGITYVSPDSPTDPQIPIQRITSTHPNDSRSPFYDPSSLDMKPLAKLYLNRQRLYEKTCDDADDTQTITEACKVTSWSEWSQCSVTCGRGFQLRQRLFHDVDAAMANRCNTFLTDRRNCYNAQSPYCINNGRDDELLESNLCELTEWTAWSPCSSSCGDGFMTRNRNFRQKKHRKQCRAVPNGPQLQQTIECGKPCDGEDTEEVRQRLNHLDNDDEDEAQTGEMADENGQKWLQIFQIYHKCLAEKKRIYLLQLSRVILFLYKSIVYFLPQTCPADRYTEWSTWSLCTASCGPGIKMRSRQLLYKDELDKDDEKCKMQMVPCIAEISSCNYTREEAEKICSEPLQKGHCNRNELRTYFDKQKGRCQYFFYTGCGGNRNNFPNEQDCNKVCSNFQRDLRANMSTIMKNLKVSLSSVLSYHIPVKEQRNTKAKRAQHEKENFKGIEASSQIMESNENGEVDCQVSEWSKWTHCDNCRGYTMSIRQIMIPAKNGGKSCPKKTLRRKKCRKIPPCSLQGDGTGRRFHRDKNTGIDHEMKDNRKFYLSHRFVCKVTVDCEVTPWSTWSKCSAICDEGLRSRVRSVTVKPRGAWAKLCPTLVEFKKCRKMNCPQ</sequence>
<evidence type="ECO:0000256" key="1">
    <source>
        <dbReference type="ARBA" id="ARBA00004498"/>
    </source>
</evidence>
<dbReference type="GO" id="GO:0004867">
    <property type="term" value="F:serine-type endopeptidase inhibitor activity"/>
    <property type="evidence" value="ECO:0007669"/>
    <property type="project" value="InterPro"/>
</dbReference>
<dbReference type="InterPro" id="IPR000884">
    <property type="entry name" value="TSP1_rpt"/>
</dbReference>
<evidence type="ECO:0000256" key="2">
    <source>
        <dbReference type="ARBA" id="ARBA00019594"/>
    </source>
</evidence>
<dbReference type="InterPro" id="IPR038678">
    <property type="entry name" value="Spondin_N_sf"/>
</dbReference>
<dbReference type="EMBL" id="KQ977019">
    <property type="protein sequence ID" value="KYN06260.1"/>
    <property type="molecule type" value="Genomic_DNA"/>
</dbReference>
<dbReference type="PROSITE" id="PS51019">
    <property type="entry name" value="REELIN"/>
    <property type="match status" value="1"/>
</dbReference>
<dbReference type="PROSITE" id="PS00280">
    <property type="entry name" value="BPTI_KUNITZ_1"/>
    <property type="match status" value="1"/>
</dbReference>
<dbReference type="InterPro" id="IPR002223">
    <property type="entry name" value="Kunitz_BPTI"/>
</dbReference>
<dbReference type="SUPFAM" id="SSF57362">
    <property type="entry name" value="BPTI-like"/>
    <property type="match status" value="1"/>
</dbReference>
<dbReference type="Pfam" id="PF00014">
    <property type="entry name" value="Kunitz_BPTI"/>
    <property type="match status" value="1"/>
</dbReference>
<keyword evidence="6 12" id="KW-0732">Signal</keyword>
<feature type="domain" description="Reelin" evidence="14">
    <location>
        <begin position="11"/>
        <end position="183"/>
    </location>
</feature>
<keyword evidence="7" id="KW-0677">Repeat</keyword>
<dbReference type="InterPro" id="IPR002861">
    <property type="entry name" value="Reeler_dom"/>
</dbReference>
<name>A0A151IMT0_9HYME</name>
<reference evidence="16 17" key="1">
    <citation type="submission" date="2016-03" db="EMBL/GenBank/DDBJ databases">
        <title>Cyphomyrmex costatus WGS genome.</title>
        <authorList>
            <person name="Nygaard S."/>
            <person name="Hu H."/>
            <person name="Boomsma J."/>
            <person name="Zhang G."/>
        </authorList>
    </citation>
    <scope>NUCLEOTIDE SEQUENCE [LARGE SCALE GENOMIC DNA]</scope>
    <source>
        <strain evidence="16">MS0001</strain>
        <tissue evidence="16">Whole body</tissue>
    </source>
</reference>
<evidence type="ECO:0000256" key="3">
    <source>
        <dbReference type="ARBA" id="ARBA00022525"/>
    </source>
</evidence>
<gene>
    <name evidence="16" type="ORF">ALC62_02752</name>
</gene>
<dbReference type="Gene3D" id="4.10.410.10">
    <property type="entry name" value="Pancreatic trypsin inhibitor Kunitz domain"/>
    <property type="match status" value="1"/>
</dbReference>
<dbReference type="Gene3D" id="2.60.40.4060">
    <property type="entry name" value="Reeler domain"/>
    <property type="match status" value="1"/>
</dbReference>
<evidence type="ECO:0000313" key="16">
    <source>
        <dbReference type="EMBL" id="KYN06260.1"/>
    </source>
</evidence>
<dbReference type="CDD" id="cd08544">
    <property type="entry name" value="Reeler"/>
    <property type="match status" value="1"/>
</dbReference>
<organism evidence="16 17">
    <name type="scientific">Cyphomyrmex costatus</name>
    <dbReference type="NCBI Taxonomy" id="456900"/>
    <lineage>
        <taxon>Eukaryota</taxon>
        <taxon>Metazoa</taxon>
        <taxon>Ecdysozoa</taxon>
        <taxon>Arthropoda</taxon>
        <taxon>Hexapoda</taxon>
        <taxon>Insecta</taxon>
        <taxon>Pterygota</taxon>
        <taxon>Neoptera</taxon>
        <taxon>Endopterygota</taxon>
        <taxon>Hymenoptera</taxon>
        <taxon>Apocrita</taxon>
        <taxon>Aculeata</taxon>
        <taxon>Formicoidea</taxon>
        <taxon>Formicidae</taxon>
        <taxon>Myrmicinae</taxon>
        <taxon>Cyphomyrmex</taxon>
    </lineage>
</organism>
<feature type="signal peptide" evidence="12">
    <location>
        <begin position="1"/>
        <end position="23"/>
    </location>
</feature>
<evidence type="ECO:0000313" key="17">
    <source>
        <dbReference type="Proteomes" id="UP000078542"/>
    </source>
</evidence>
<keyword evidence="3" id="KW-0964">Secreted</keyword>
<evidence type="ECO:0000256" key="8">
    <source>
        <dbReference type="ARBA" id="ARBA00022889"/>
    </source>
</evidence>
<evidence type="ECO:0000256" key="4">
    <source>
        <dbReference type="ARBA" id="ARBA00022530"/>
    </source>
</evidence>
<proteinExistence type="predicted"/>
<dbReference type="GO" id="GO:0007155">
    <property type="term" value="P:cell adhesion"/>
    <property type="evidence" value="ECO:0007669"/>
    <property type="project" value="UniProtKB-KW"/>
</dbReference>
<dbReference type="STRING" id="456900.A0A151IMT0"/>
<dbReference type="SUPFAM" id="SSF82895">
    <property type="entry name" value="TSP-1 type 1 repeat"/>
    <property type="match status" value="5"/>
</dbReference>